<keyword evidence="3" id="KW-0804">Transcription</keyword>
<keyword evidence="6" id="KW-1185">Reference proteome</keyword>
<feature type="domain" description="HTH marR-type" evidence="4">
    <location>
        <begin position="3"/>
        <end position="137"/>
    </location>
</feature>
<name>A0ABP9D4I2_9BACT</name>
<dbReference type="InterPro" id="IPR036388">
    <property type="entry name" value="WH-like_DNA-bd_sf"/>
</dbReference>
<dbReference type="PANTHER" id="PTHR33164:SF56">
    <property type="entry name" value="HTH-TYPE TRANSCRIPTIONAL REGULATOR MHQR"/>
    <property type="match status" value="1"/>
</dbReference>
<proteinExistence type="predicted"/>
<dbReference type="InterPro" id="IPR000835">
    <property type="entry name" value="HTH_MarR-typ"/>
</dbReference>
<dbReference type="SMART" id="SM00347">
    <property type="entry name" value="HTH_MARR"/>
    <property type="match status" value="1"/>
</dbReference>
<dbReference type="EMBL" id="BAABJX010000020">
    <property type="protein sequence ID" value="GAA4828900.1"/>
    <property type="molecule type" value="Genomic_DNA"/>
</dbReference>
<dbReference type="SUPFAM" id="SSF46785">
    <property type="entry name" value="Winged helix' DNA-binding domain"/>
    <property type="match status" value="1"/>
</dbReference>
<evidence type="ECO:0000256" key="2">
    <source>
        <dbReference type="ARBA" id="ARBA00023125"/>
    </source>
</evidence>
<dbReference type="PROSITE" id="PS50995">
    <property type="entry name" value="HTH_MARR_2"/>
    <property type="match status" value="1"/>
</dbReference>
<comment type="caution">
    <text evidence="5">The sequence shown here is derived from an EMBL/GenBank/DDBJ whole genome shotgun (WGS) entry which is preliminary data.</text>
</comment>
<evidence type="ECO:0000313" key="5">
    <source>
        <dbReference type="EMBL" id="GAA4828900.1"/>
    </source>
</evidence>
<dbReference type="PRINTS" id="PR00598">
    <property type="entry name" value="HTHMARR"/>
</dbReference>
<dbReference type="InterPro" id="IPR036390">
    <property type="entry name" value="WH_DNA-bd_sf"/>
</dbReference>
<evidence type="ECO:0000313" key="6">
    <source>
        <dbReference type="Proteomes" id="UP001500298"/>
    </source>
</evidence>
<evidence type="ECO:0000256" key="3">
    <source>
        <dbReference type="ARBA" id="ARBA00023163"/>
    </source>
</evidence>
<evidence type="ECO:0000256" key="1">
    <source>
        <dbReference type="ARBA" id="ARBA00023015"/>
    </source>
</evidence>
<protein>
    <submittedName>
        <fullName evidence="5">MarR family transcriptional regulator</fullName>
    </submittedName>
</protein>
<dbReference type="InterPro" id="IPR039422">
    <property type="entry name" value="MarR/SlyA-like"/>
</dbReference>
<accession>A0ABP9D4I2</accession>
<evidence type="ECO:0000259" key="4">
    <source>
        <dbReference type="PROSITE" id="PS50995"/>
    </source>
</evidence>
<keyword evidence="1" id="KW-0805">Transcription regulation</keyword>
<keyword evidence="2" id="KW-0238">DNA-binding</keyword>
<dbReference type="Pfam" id="PF01047">
    <property type="entry name" value="MarR"/>
    <property type="match status" value="1"/>
</dbReference>
<dbReference type="PROSITE" id="PS01117">
    <property type="entry name" value="HTH_MARR_1"/>
    <property type="match status" value="1"/>
</dbReference>
<dbReference type="PANTHER" id="PTHR33164">
    <property type="entry name" value="TRANSCRIPTIONAL REGULATOR, MARR FAMILY"/>
    <property type="match status" value="1"/>
</dbReference>
<organism evidence="5 6">
    <name type="scientific">Algivirga pacifica</name>
    <dbReference type="NCBI Taxonomy" id="1162670"/>
    <lineage>
        <taxon>Bacteria</taxon>
        <taxon>Pseudomonadati</taxon>
        <taxon>Bacteroidota</taxon>
        <taxon>Cytophagia</taxon>
        <taxon>Cytophagales</taxon>
        <taxon>Flammeovirgaceae</taxon>
        <taxon>Algivirga</taxon>
    </lineage>
</organism>
<sequence>MEYTDILIDIRKIVRSINLESKRIEKEYGISIPQLLCLSYLKEKEEFKASHSELKVFLQLNASTISGLIRRLEKKGLIARLPKIGDKRVSYIVITAHGVDLLNKIPPLMHDRLTQKLQKLSDNELENLQQSLKQIVSIMDIEDIDAAPMITSGEPDGEV</sequence>
<gene>
    <name evidence="5" type="ORF">GCM10023331_12570</name>
</gene>
<dbReference type="Proteomes" id="UP001500298">
    <property type="component" value="Unassembled WGS sequence"/>
</dbReference>
<dbReference type="Gene3D" id="1.10.10.10">
    <property type="entry name" value="Winged helix-like DNA-binding domain superfamily/Winged helix DNA-binding domain"/>
    <property type="match status" value="1"/>
</dbReference>
<reference evidence="6" key="1">
    <citation type="journal article" date="2019" name="Int. J. Syst. Evol. Microbiol.">
        <title>The Global Catalogue of Microorganisms (GCM) 10K type strain sequencing project: providing services to taxonomists for standard genome sequencing and annotation.</title>
        <authorList>
            <consortium name="The Broad Institute Genomics Platform"/>
            <consortium name="The Broad Institute Genome Sequencing Center for Infectious Disease"/>
            <person name="Wu L."/>
            <person name="Ma J."/>
        </authorList>
    </citation>
    <scope>NUCLEOTIDE SEQUENCE [LARGE SCALE GENOMIC DNA]</scope>
    <source>
        <strain evidence="6">JCM 18326</strain>
    </source>
</reference>
<dbReference type="InterPro" id="IPR023187">
    <property type="entry name" value="Tscrpt_reg_MarR-type_CS"/>
</dbReference>
<dbReference type="RefSeq" id="WP_345370171.1">
    <property type="nucleotide sequence ID" value="NZ_BAABJX010000020.1"/>
</dbReference>